<accession>A0A2A2ABK5</accession>
<proteinExistence type="predicted"/>
<evidence type="ECO:0000256" key="1">
    <source>
        <dbReference type="SAM" id="MobiDB-lite"/>
    </source>
</evidence>
<dbReference type="Proteomes" id="UP000217999">
    <property type="component" value="Unassembled WGS sequence"/>
</dbReference>
<protein>
    <submittedName>
        <fullName evidence="2">Uncharacterized protein</fullName>
    </submittedName>
</protein>
<feature type="compositionally biased region" description="Basic residues" evidence="1">
    <location>
        <begin position="74"/>
        <end position="85"/>
    </location>
</feature>
<comment type="caution">
    <text evidence="2">The sequence shown here is derived from an EMBL/GenBank/DDBJ whole genome shotgun (WGS) entry which is preliminary data.</text>
</comment>
<dbReference type="AlphaFoldDB" id="A0A2A2ABK5"/>
<reference evidence="2 3" key="1">
    <citation type="submission" date="2017-08" db="EMBL/GenBank/DDBJ databases">
        <title>WGS of Clinical strains of the CDC Group NO-1 linked to zoonotic infections in humans.</title>
        <authorList>
            <person name="Bernier A.-M."/>
            <person name="Bernard K."/>
        </authorList>
    </citation>
    <scope>NUCLEOTIDE SEQUENCE [LARGE SCALE GENOMIC DNA]</scope>
    <source>
        <strain evidence="2 3">NML03-0146</strain>
    </source>
</reference>
<evidence type="ECO:0000313" key="2">
    <source>
        <dbReference type="EMBL" id="PAT35163.1"/>
    </source>
</evidence>
<dbReference type="EMBL" id="NSJF01000002">
    <property type="protein sequence ID" value="PAT35163.1"/>
    <property type="molecule type" value="Genomic_DNA"/>
</dbReference>
<sequence length="97" mass="11241">MTEPAACASPKKQTINQDQFTLSLQTACLMQQNQMLERQNAMLRDLMERVETVGDRLWHMERCLTTPPIDQAGMRKRVAKKRRPAHMQSVARTRSDK</sequence>
<organism evidence="2 3">
    <name type="scientific">Vandammella animalimorsus</name>
    <dbReference type="NCBI Taxonomy" id="2029117"/>
    <lineage>
        <taxon>Bacteria</taxon>
        <taxon>Pseudomonadati</taxon>
        <taxon>Pseudomonadota</taxon>
        <taxon>Betaproteobacteria</taxon>
        <taxon>Burkholderiales</taxon>
        <taxon>Comamonadaceae</taxon>
        <taxon>Vandammella</taxon>
    </lineage>
</organism>
<feature type="region of interest" description="Disordered" evidence="1">
    <location>
        <begin position="74"/>
        <end position="97"/>
    </location>
</feature>
<name>A0A2A2ABK5_9BURK</name>
<evidence type="ECO:0000313" key="3">
    <source>
        <dbReference type="Proteomes" id="UP000217999"/>
    </source>
</evidence>
<gene>
    <name evidence="2" type="ORF">CK620_04425</name>
</gene>